<dbReference type="EMBL" id="AMEM01000018">
    <property type="protein sequence ID" value="EKX90245.1"/>
    <property type="molecule type" value="Genomic_DNA"/>
</dbReference>
<feature type="transmembrane region" description="Helical" evidence="7">
    <location>
        <begin position="267"/>
        <end position="286"/>
    </location>
</feature>
<dbReference type="PANTHER" id="PTHR43738:SF1">
    <property type="entry name" value="HEMIN TRANSPORT SYSTEM PERMEASE PROTEIN HRTB-RELATED"/>
    <property type="match status" value="1"/>
</dbReference>
<sequence>MFLALRDIRAARGRFTLITLTVAMLALLVSFLFGLTGGLRYQNVAAFSTLGGSYAYLSNDNLDRSELTLDDTKSLVDASPTATAVGITRVVLNEEPLAMLAVRPGASGPADDATPLPESGHVYASSGAAEALGVGAGDTITIKGEELIVDGITGDDWYSHQKVLWTRLPDDQPANVVFTGSAITPDNPKVVQIATKDMPQALTAFKAQSMSLMLINIMLFIVTALVTGAFFTVWMMQRKPDIATLKALGASSSALIVDALGQAAMILGLGIVLGISITLVAAHSIGDSLPFSISPESILLPAVAIFLLGLGGAAAALGFLRSASALSALGENR</sequence>
<dbReference type="HOGENOM" id="CLU_060907_0_0_11"/>
<dbReference type="Pfam" id="PF02687">
    <property type="entry name" value="FtsX"/>
    <property type="match status" value="1"/>
</dbReference>
<evidence type="ECO:0000313" key="9">
    <source>
        <dbReference type="EMBL" id="EKX90245.1"/>
    </source>
</evidence>
<keyword evidence="3" id="KW-1003">Cell membrane</keyword>
<organism evidence="9 10">
    <name type="scientific">Corynebacterium durum F0235</name>
    <dbReference type="NCBI Taxonomy" id="1035195"/>
    <lineage>
        <taxon>Bacteria</taxon>
        <taxon>Bacillati</taxon>
        <taxon>Actinomycetota</taxon>
        <taxon>Actinomycetes</taxon>
        <taxon>Mycobacteriales</taxon>
        <taxon>Corynebacteriaceae</taxon>
        <taxon>Corynebacterium</taxon>
    </lineage>
</organism>
<accession>L1MGS0</accession>
<keyword evidence="10" id="KW-1185">Reference proteome</keyword>
<evidence type="ECO:0000313" key="10">
    <source>
        <dbReference type="Proteomes" id="UP000010445"/>
    </source>
</evidence>
<dbReference type="PANTHER" id="PTHR43738">
    <property type="entry name" value="ABC TRANSPORTER, MEMBRANE PROTEIN"/>
    <property type="match status" value="1"/>
</dbReference>
<comment type="caution">
    <text evidence="9">The sequence shown here is derived from an EMBL/GenBank/DDBJ whole genome shotgun (WGS) entry which is preliminary data.</text>
</comment>
<name>L1MGS0_9CORY</name>
<evidence type="ECO:0000256" key="7">
    <source>
        <dbReference type="SAM" id="Phobius"/>
    </source>
</evidence>
<dbReference type="AlphaFoldDB" id="L1MGS0"/>
<evidence type="ECO:0000256" key="4">
    <source>
        <dbReference type="ARBA" id="ARBA00022692"/>
    </source>
</evidence>
<dbReference type="RefSeq" id="WP_006063689.1">
    <property type="nucleotide sequence ID" value="NZ_KB290831.1"/>
</dbReference>
<dbReference type="InterPro" id="IPR051125">
    <property type="entry name" value="ABC-4/HrtB_transporter"/>
</dbReference>
<dbReference type="eggNOG" id="COG0577">
    <property type="taxonomic scope" value="Bacteria"/>
</dbReference>
<feature type="transmembrane region" description="Helical" evidence="7">
    <location>
        <begin position="15"/>
        <end position="35"/>
    </location>
</feature>
<dbReference type="GO" id="GO:0005886">
    <property type="term" value="C:plasma membrane"/>
    <property type="evidence" value="ECO:0007669"/>
    <property type="project" value="UniProtKB-SubCell"/>
</dbReference>
<evidence type="ECO:0000256" key="6">
    <source>
        <dbReference type="ARBA" id="ARBA00023136"/>
    </source>
</evidence>
<dbReference type="PATRIC" id="fig|1035195.3.peg.1315"/>
<evidence type="ECO:0000259" key="8">
    <source>
        <dbReference type="Pfam" id="PF02687"/>
    </source>
</evidence>
<feature type="domain" description="ABC3 transporter permease C-terminal" evidence="8">
    <location>
        <begin position="214"/>
        <end position="323"/>
    </location>
</feature>
<evidence type="ECO:0000256" key="3">
    <source>
        <dbReference type="ARBA" id="ARBA00022475"/>
    </source>
</evidence>
<gene>
    <name evidence="9" type="ORF">HMPREF9997_01460</name>
</gene>
<dbReference type="STRING" id="1035195.HMPREF9997_01460"/>
<dbReference type="InterPro" id="IPR003838">
    <property type="entry name" value="ABC3_permease_C"/>
</dbReference>
<evidence type="ECO:0000256" key="2">
    <source>
        <dbReference type="ARBA" id="ARBA00022448"/>
    </source>
</evidence>
<evidence type="ECO:0000256" key="5">
    <source>
        <dbReference type="ARBA" id="ARBA00022989"/>
    </source>
</evidence>
<dbReference type="OrthoDB" id="5242186at2"/>
<protein>
    <submittedName>
        <fullName evidence="9">Efflux ABC transporter, permease protein</fullName>
    </submittedName>
</protein>
<keyword evidence="4 7" id="KW-0812">Transmembrane</keyword>
<evidence type="ECO:0000256" key="1">
    <source>
        <dbReference type="ARBA" id="ARBA00004651"/>
    </source>
</evidence>
<comment type="subcellular location">
    <subcellularLocation>
        <location evidence="1">Cell membrane</location>
        <topology evidence="1">Multi-pass membrane protein</topology>
    </subcellularLocation>
</comment>
<keyword evidence="6 7" id="KW-0472">Membrane</keyword>
<feature type="transmembrane region" description="Helical" evidence="7">
    <location>
        <begin position="298"/>
        <end position="320"/>
    </location>
</feature>
<proteinExistence type="predicted"/>
<keyword evidence="5 7" id="KW-1133">Transmembrane helix</keyword>
<reference evidence="9 10" key="1">
    <citation type="submission" date="2012-05" db="EMBL/GenBank/DDBJ databases">
        <authorList>
            <person name="Weinstock G."/>
            <person name="Sodergren E."/>
            <person name="Lobos E.A."/>
            <person name="Fulton L."/>
            <person name="Fulton R."/>
            <person name="Courtney L."/>
            <person name="Fronick C."/>
            <person name="O'Laughlin M."/>
            <person name="Godfrey J."/>
            <person name="Wilson R.M."/>
            <person name="Miner T."/>
            <person name="Farmer C."/>
            <person name="Delehaunty K."/>
            <person name="Cordes M."/>
            <person name="Minx P."/>
            <person name="Tomlinson C."/>
            <person name="Chen J."/>
            <person name="Wollam A."/>
            <person name="Pepin K.H."/>
            <person name="Bhonagiri V."/>
            <person name="Zhang X."/>
            <person name="Suruliraj S."/>
            <person name="Warren W."/>
            <person name="Mitreva M."/>
            <person name="Mardis E.R."/>
            <person name="Wilson R.K."/>
        </authorList>
    </citation>
    <scope>NUCLEOTIDE SEQUENCE [LARGE SCALE GENOMIC DNA]</scope>
    <source>
        <strain evidence="9 10">F0235</strain>
    </source>
</reference>
<dbReference type="Proteomes" id="UP000010445">
    <property type="component" value="Unassembled WGS sequence"/>
</dbReference>
<keyword evidence="2" id="KW-0813">Transport</keyword>
<feature type="transmembrane region" description="Helical" evidence="7">
    <location>
        <begin position="212"/>
        <end position="236"/>
    </location>
</feature>